<evidence type="ECO:0000256" key="3">
    <source>
        <dbReference type="ARBA" id="ARBA00022553"/>
    </source>
</evidence>
<dbReference type="Pfam" id="PF00109">
    <property type="entry name" value="ketoacyl-synt"/>
    <property type="match status" value="1"/>
</dbReference>
<dbReference type="UniPathway" id="UPA00094"/>
<dbReference type="Gene3D" id="3.30.70.3290">
    <property type="match status" value="1"/>
</dbReference>
<dbReference type="SUPFAM" id="SSF53335">
    <property type="entry name" value="S-adenosyl-L-methionine-dependent methyltransferases"/>
    <property type="match status" value="1"/>
</dbReference>
<dbReference type="InterPro" id="IPR014043">
    <property type="entry name" value="Acyl_transferase_dom"/>
</dbReference>
<dbReference type="PANTHER" id="PTHR43775">
    <property type="entry name" value="FATTY ACID SYNTHASE"/>
    <property type="match status" value="1"/>
</dbReference>
<dbReference type="GO" id="GO:0004312">
    <property type="term" value="F:fatty acid synthase activity"/>
    <property type="evidence" value="ECO:0007669"/>
    <property type="project" value="TreeGrafter"/>
</dbReference>
<dbReference type="PANTHER" id="PTHR43775:SF51">
    <property type="entry name" value="INACTIVE PHENOLPHTHIOCEROL SYNTHESIS POLYKETIDE SYNTHASE TYPE I PKS1-RELATED"/>
    <property type="match status" value="1"/>
</dbReference>
<dbReference type="InterPro" id="IPR016036">
    <property type="entry name" value="Malonyl_transacylase_ACP-bd"/>
</dbReference>
<dbReference type="Pfam" id="PF02801">
    <property type="entry name" value="Ketoacyl-synt_C"/>
    <property type="match status" value="1"/>
</dbReference>
<dbReference type="SUPFAM" id="SSF47336">
    <property type="entry name" value="ACP-like"/>
    <property type="match status" value="1"/>
</dbReference>
<dbReference type="Gene3D" id="1.10.1200.10">
    <property type="entry name" value="ACP-like"/>
    <property type="match status" value="1"/>
</dbReference>
<accession>A0A451B144</accession>
<dbReference type="SMART" id="SM00823">
    <property type="entry name" value="PKS_PP"/>
    <property type="match status" value="1"/>
</dbReference>
<dbReference type="Pfam" id="PF00975">
    <property type="entry name" value="Thioesterase"/>
    <property type="match status" value="1"/>
</dbReference>
<dbReference type="GO" id="GO:0031177">
    <property type="term" value="F:phosphopantetheine binding"/>
    <property type="evidence" value="ECO:0007669"/>
    <property type="project" value="InterPro"/>
</dbReference>
<organism evidence="8">
    <name type="scientific">Candidatus Kentrum sp. UNK</name>
    <dbReference type="NCBI Taxonomy" id="2126344"/>
    <lineage>
        <taxon>Bacteria</taxon>
        <taxon>Pseudomonadati</taxon>
        <taxon>Pseudomonadota</taxon>
        <taxon>Gammaproteobacteria</taxon>
        <taxon>Candidatus Kentrum</taxon>
    </lineage>
</organism>
<dbReference type="Pfam" id="PF22621">
    <property type="entry name" value="CurL-like_PKS_C"/>
    <property type="match status" value="1"/>
</dbReference>
<feature type="domain" description="Carrier" evidence="6">
    <location>
        <begin position="1294"/>
        <end position="1369"/>
    </location>
</feature>
<dbReference type="SUPFAM" id="SSF53901">
    <property type="entry name" value="Thiolase-like"/>
    <property type="match status" value="1"/>
</dbReference>
<dbReference type="InterPro" id="IPR009081">
    <property type="entry name" value="PP-bd_ACP"/>
</dbReference>
<protein>
    <submittedName>
        <fullName evidence="8">Acyl transferase domain-containing protein</fullName>
    </submittedName>
</protein>
<dbReference type="Gene3D" id="3.40.50.150">
    <property type="entry name" value="Vaccinia Virus protein VP39"/>
    <property type="match status" value="1"/>
</dbReference>
<dbReference type="InterPro" id="IPR018201">
    <property type="entry name" value="Ketoacyl_synth_AS"/>
</dbReference>
<dbReference type="InterPro" id="IPR006162">
    <property type="entry name" value="Ppantetheine_attach_site"/>
</dbReference>
<dbReference type="InterPro" id="IPR014031">
    <property type="entry name" value="Ketoacyl_synth_C"/>
</dbReference>
<dbReference type="SUPFAM" id="SSF53474">
    <property type="entry name" value="alpha/beta-Hydrolases"/>
    <property type="match status" value="1"/>
</dbReference>
<dbReference type="CDD" id="cd00833">
    <property type="entry name" value="PKS"/>
    <property type="match status" value="1"/>
</dbReference>
<evidence type="ECO:0000256" key="4">
    <source>
        <dbReference type="ARBA" id="ARBA00022679"/>
    </source>
</evidence>
<dbReference type="InterPro" id="IPR050091">
    <property type="entry name" value="PKS_NRPS_Biosynth_Enz"/>
</dbReference>
<dbReference type="SMART" id="SM00825">
    <property type="entry name" value="PKS_KS"/>
    <property type="match status" value="1"/>
</dbReference>
<dbReference type="Gene3D" id="3.40.50.1820">
    <property type="entry name" value="alpha/beta hydrolase"/>
    <property type="match status" value="1"/>
</dbReference>
<dbReference type="GO" id="GO:0004315">
    <property type="term" value="F:3-oxoacyl-[acyl-carrier-protein] synthase activity"/>
    <property type="evidence" value="ECO:0007669"/>
    <property type="project" value="InterPro"/>
</dbReference>
<dbReference type="InterPro" id="IPR001031">
    <property type="entry name" value="Thioesterase"/>
</dbReference>
<dbReference type="EMBL" id="CAADGD010000090">
    <property type="protein sequence ID" value="VFK71994.1"/>
    <property type="molecule type" value="Genomic_DNA"/>
</dbReference>
<evidence type="ECO:0000259" key="6">
    <source>
        <dbReference type="PROSITE" id="PS50075"/>
    </source>
</evidence>
<evidence type="ECO:0000256" key="5">
    <source>
        <dbReference type="ARBA" id="ARBA00023268"/>
    </source>
</evidence>
<dbReference type="Pfam" id="PF08242">
    <property type="entry name" value="Methyltransf_12"/>
    <property type="match status" value="1"/>
</dbReference>
<dbReference type="InterPro" id="IPR016039">
    <property type="entry name" value="Thiolase-like"/>
</dbReference>
<evidence type="ECO:0000259" key="7">
    <source>
        <dbReference type="PROSITE" id="PS52004"/>
    </source>
</evidence>
<reference evidence="8" key="1">
    <citation type="submission" date="2019-02" db="EMBL/GenBank/DDBJ databases">
        <authorList>
            <person name="Gruber-Vodicka R. H."/>
            <person name="Seah K. B. B."/>
        </authorList>
    </citation>
    <scope>NUCLEOTIDE SEQUENCE</scope>
    <source>
        <strain evidence="8">BECK_BY19</strain>
    </source>
</reference>
<keyword evidence="5" id="KW-0511">Multifunctional enzyme</keyword>
<dbReference type="SUPFAM" id="SSF55048">
    <property type="entry name" value="Probable ACP-binding domain of malonyl-CoA ACP transacylase"/>
    <property type="match status" value="1"/>
</dbReference>
<evidence type="ECO:0000313" key="8">
    <source>
        <dbReference type="EMBL" id="VFK71994.1"/>
    </source>
</evidence>
<gene>
    <name evidence="8" type="ORF">BECKUNK1418H_GA0071006_10909</name>
</gene>
<dbReference type="InterPro" id="IPR036736">
    <property type="entry name" value="ACP-like_sf"/>
</dbReference>
<keyword evidence="2" id="KW-0596">Phosphopantetheine</keyword>
<evidence type="ECO:0000256" key="1">
    <source>
        <dbReference type="ARBA" id="ARBA00005194"/>
    </source>
</evidence>
<name>A0A451B144_9GAMM</name>
<dbReference type="SMART" id="SM00827">
    <property type="entry name" value="PKS_AT"/>
    <property type="match status" value="1"/>
</dbReference>
<dbReference type="InterPro" id="IPR014030">
    <property type="entry name" value="Ketoacyl_synth_N"/>
</dbReference>
<dbReference type="PROSITE" id="PS00012">
    <property type="entry name" value="PHOSPHOPANTETHEINE"/>
    <property type="match status" value="1"/>
</dbReference>
<dbReference type="PROSITE" id="PS50075">
    <property type="entry name" value="CARRIER"/>
    <property type="match status" value="1"/>
</dbReference>
<dbReference type="Gene3D" id="3.40.47.10">
    <property type="match status" value="1"/>
</dbReference>
<dbReference type="InterPro" id="IPR013217">
    <property type="entry name" value="Methyltransf_12"/>
</dbReference>
<dbReference type="Gene3D" id="3.40.366.10">
    <property type="entry name" value="Malonyl-Coenzyme A Acyl Carrier Protein, domain 2"/>
    <property type="match status" value="1"/>
</dbReference>
<dbReference type="InterPro" id="IPR020806">
    <property type="entry name" value="PKS_PP-bd"/>
</dbReference>
<dbReference type="InterPro" id="IPR029063">
    <property type="entry name" value="SAM-dependent_MTases_sf"/>
</dbReference>
<feature type="domain" description="Ketosynthase family 3 (KS3)" evidence="7">
    <location>
        <begin position="6"/>
        <end position="434"/>
    </location>
</feature>
<sequence>MQTDELSGIAILGMAGRFPEAADLDAFWRMLITERAAFRPLGDDELRAAGVSQDLIDNPNYVKSDLMVPDVDRFDAGFFGMNPRDAALTDPQHRLFMECAYEALEQAGYPGASTTRAGVYAGVGKNSYFEHYLHPRQGELLVAVGPYRLDIMNRADFVATGLAYKLGLTGPAITVQTACSTSLTAVHLACQGLLDFDCDLALAGGASLDLPQGRGYLYQTGGIASPDGRCRAFAADANGTVFGGGVGVVALKRLADAVADRDTILAVIRGSAINNDGSDKIGFTAPSVGGQTQVIVEALAAAEIEPDAIDVIEAHGTGTPLGDPIELQALTRAFRAGTNRVGYCAIGSVKTNIGHGDAAAGIAGLIKIVLALKNEILPASLYAEHTNPHIDFANSPFFVNTTTRPWTASPKRARIAGVSSFGIGGTNAHVIVAEAPPPAPEEPPAREVELLLLSARTETALDRRCTRLAEHLRDRPRQSLADIAYTLARGRAGFRQRRMLVCRDVADAERQLRASGRLPGAVASENPPAIALLFPGQGAQYAGMTRGLYAREEVFRNTVDHCAAILGDVMGLDIRQVLYGDGKHDLRQTALTQPTLFVAEYALATLWRHWGIRPAALLGHSVGEYVAACLAGVFPLEDALGLIATRGRLIQSLPPGAMLAVALSEQEAAQWCTGDISLAVVNGSRRCVLSGPRAAIEALATDLARHGVDNRPLATSHAYHSSMLDPILDDFTAHLASIRFEAPSQPLLSNLTGDWIGPDQATDPNYWTRHLRGTVRFADNLRQLYAQEIDLLLECGPGAILSGLATEHPDRPQGCVSIPTLPRDQDTSPAAECASLRHGLGQLWLRGAHIDWDKVYQGEMRRRAPLPTYPFERQRCWIEPAGQTPAVDVSASWWAGWLDEIRALAGAHPPSLSINDAKEGLDTLCVLLMSRTLRQLGAFGDPRRAYRLEQIAGDCGIIEPYRQLIGDWLRFISKAGRLQHQADHYSDLRECSEDELLQASTRVSRIAPIAGYLQPDRILDLSRHLGDFLRGAVNPRELLAKYWAPDEDGPSPAESRCAELIRNSVERLIARLPASANLRILEIGGGTGIATAELLPSLPATRTRYWFTDVGRFFLRQAEQRFSAYDFIRYRRLNMDESPRTQGFAEGEIDLIIAVNALHIGGDIGRVLGNLLALLAPGGLLMLWEIIEPRADFCVYDAFLMPPVSDGERTMGVPFLSVASWRSALQRAGFTDIETLPETADAPGQTLIIARRSTEIGAVPAFAAPPDGLQDDGAPEFAIKPVIEPSIDQADPAPSGSDTEQAIADIWRQCLGIDGIGPESRFLDLGGDSLTAVQVVSRMNQTLATDMTVNDLLANPSVATLANALTAQTNSTETAPRKGAAICLQTGAADCAPLFLIHPAGGNLFIYQDLVARIDDQTPLYGFAASGLRDESRVRISVEEMATEYLTDLRRLQPGGPYYLAGASSGGLVAFEMAQRLHASGQAVALLGLLDTPIGWDMPEILLSRQVIVEYFADIFSGGDALRRRLPVDQGHDEQVAFLYQELRSANQLSEAMDLGQWRRLVDVFAANVEARAHLPAQTLSGAVGLCARQDPPSALRSPIPGTAMDRACRTRKPGPRYLRRSSIDVPSAARGPAYQAVDPWRNFASGVNRRHRWLSLKRCDQSVIVTFPENPEQNDQKIRESKEVVFHRPFWFRIFRVGM</sequence>
<dbReference type="GO" id="GO:0006633">
    <property type="term" value="P:fatty acid biosynthetic process"/>
    <property type="evidence" value="ECO:0007669"/>
    <property type="project" value="UniProtKB-UniPathway"/>
</dbReference>
<dbReference type="InterPro" id="IPR001227">
    <property type="entry name" value="Ac_transferase_dom_sf"/>
</dbReference>
<dbReference type="InterPro" id="IPR016035">
    <property type="entry name" value="Acyl_Trfase/lysoPLipase"/>
</dbReference>
<evidence type="ECO:0000256" key="2">
    <source>
        <dbReference type="ARBA" id="ARBA00022450"/>
    </source>
</evidence>
<dbReference type="SUPFAM" id="SSF52151">
    <property type="entry name" value="FabD/lysophospholipase-like"/>
    <property type="match status" value="1"/>
</dbReference>
<dbReference type="PROSITE" id="PS52004">
    <property type="entry name" value="KS3_2"/>
    <property type="match status" value="1"/>
</dbReference>
<proteinExistence type="predicted"/>
<keyword evidence="4 8" id="KW-0808">Transferase</keyword>
<dbReference type="Pfam" id="PF00698">
    <property type="entry name" value="Acyl_transf_1"/>
    <property type="match status" value="1"/>
</dbReference>
<comment type="pathway">
    <text evidence="1">Lipid metabolism; fatty acid biosynthesis.</text>
</comment>
<dbReference type="InterPro" id="IPR029058">
    <property type="entry name" value="AB_hydrolase_fold"/>
</dbReference>
<dbReference type="InterPro" id="IPR020841">
    <property type="entry name" value="PKS_Beta-ketoAc_synthase_dom"/>
</dbReference>
<dbReference type="PROSITE" id="PS00606">
    <property type="entry name" value="KS3_1"/>
    <property type="match status" value="1"/>
</dbReference>
<dbReference type="Pfam" id="PF00550">
    <property type="entry name" value="PP-binding"/>
    <property type="match status" value="1"/>
</dbReference>
<keyword evidence="3" id="KW-0597">Phosphoprotein</keyword>